<dbReference type="NCBIfam" id="NF004739">
    <property type="entry name" value="PRK06075.1"/>
    <property type="match status" value="1"/>
</dbReference>
<dbReference type="Proteomes" id="UP001232973">
    <property type="component" value="Unassembled WGS sequence"/>
</dbReference>
<evidence type="ECO:0000259" key="5">
    <source>
        <dbReference type="Pfam" id="PF00346"/>
    </source>
</evidence>
<organism evidence="6 7">
    <name type="scientific">Alicyclobacillus cycloheptanicus</name>
    <dbReference type="NCBI Taxonomy" id="1457"/>
    <lineage>
        <taxon>Bacteria</taxon>
        <taxon>Bacillati</taxon>
        <taxon>Bacillota</taxon>
        <taxon>Bacilli</taxon>
        <taxon>Bacillales</taxon>
        <taxon>Alicyclobacillaceae</taxon>
        <taxon>Alicyclobacillus</taxon>
    </lineage>
</organism>
<evidence type="ECO:0000313" key="7">
    <source>
        <dbReference type="Proteomes" id="UP001232973"/>
    </source>
</evidence>
<comment type="similarity">
    <text evidence="2">Belongs to the complex I 49 kDa subunit family.</text>
</comment>
<feature type="transmembrane region" description="Helical" evidence="4">
    <location>
        <begin position="133"/>
        <end position="157"/>
    </location>
</feature>
<dbReference type="HAMAP" id="MF_01358">
    <property type="entry name" value="NDH1_NuoD"/>
    <property type="match status" value="1"/>
</dbReference>
<keyword evidence="2" id="KW-0813">Transport</keyword>
<keyword evidence="7" id="KW-1185">Reference proteome</keyword>
<evidence type="ECO:0000256" key="4">
    <source>
        <dbReference type="SAM" id="Phobius"/>
    </source>
</evidence>
<feature type="domain" description="NADH-quinone oxidoreductase subunit D" evidence="5">
    <location>
        <begin position="146"/>
        <end position="316"/>
    </location>
</feature>
<dbReference type="NCBIfam" id="NF008974">
    <property type="entry name" value="PRK12322.1"/>
    <property type="match status" value="1"/>
</dbReference>
<evidence type="ECO:0000256" key="2">
    <source>
        <dbReference type="HAMAP-Rule" id="MF_01358"/>
    </source>
</evidence>
<dbReference type="PANTHER" id="PTHR11993:SF10">
    <property type="entry name" value="NADH DEHYDROGENASE [UBIQUINONE] IRON-SULFUR PROTEIN 2, MITOCHONDRIAL"/>
    <property type="match status" value="1"/>
</dbReference>
<reference evidence="6 7" key="1">
    <citation type="submission" date="2023-07" db="EMBL/GenBank/DDBJ databases">
        <title>Genomic Encyclopedia of Type Strains, Phase IV (KMG-IV): sequencing the most valuable type-strain genomes for metagenomic binning, comparative biology and taxonomic classification.</title>
        <authorList>
            <person name="Goeker M."/>
        </authorList>
    </citation>
    <scope>NUCLEOTIDE SEQUENCE [LARGE SCALE GENOMIC DNA]</scope>
    <source>
        <strain evidence="6 7">DSM 4006</strain>
    </source>
</reference>
<gene>
    <name evidence="2" type="primary">nuoD</name>
    <name evidence="6" type="ORF">J2S03_001246</name>
</gene>
<comment type="function">
    <text evidence="2">NDH-1 shuttles electrons from NADH, via FMN and iron-sulfur (Fe-S) centers, to quinones in the respiratory chain. The immediate electron acceptor for the enzyme in this species is believed to be a menaquinone. Couples the redox reaction to proton translocation (for every two electrons transferred, four hydrogen ions are translocated across the cytoplasmic membrane), and thus conserves the redox energy in a proton gradient.</text>
</comment>
<keyword evidence="2 4" id="KW-0472">Membrane</keyword>
<keyword evidence="4" id="KW-1133">Transmembrane helix</keyword>
<dbReference type="EC" id="7.1.1.-" evidence="2"/>
<protein>
    <recommendedName>
        <fullName evidence="2">NADH-quinone oxidoreductase subunit D</fullName>
        <ecNumber evidence="2">7.1.1.-</ecNumber>
    </recommendedName>
    <alternativeName>
        <fullName evidence="2">NADH dehydrogenase I subunit D</fullName>
    </alternativeName>
    <alternativeName>
        <fullName evidence="2">NDH-1 subunit D</fullName>
    </alternativeName>
</protein>
<comment type="subcellular location">
    <subcellularLocation>
        <location evidence="2">Cell membrane</location>
        <topology evidence="2">Peripheral membrane protein</topology>
        <orientation evidence="2">Cytoplasmic side</orientation>
    </subcellularLocation>
</comment>
<accession>A0ABT9XGJ2</accession>
<dbReference type="Gene3D" id="1.10.645.10">
    <property type="entry name" value="Cytochrome-c3 Hydrogenase, chain B"/>
    <property type="match status" value="1"/>
</dbReference>
<dbReference type="RefSeq" id="WP_307015980.1">
    <property type="nucleotide sequence ID" value="NZ_JAUANV010000007.1"/>
</dbReference>
<keyword evidence="2" id="KW-0520">NAD</keyword>
<feature type="region of interest" description="Disordered" evidence="3">
    <location>
        <begin position="1"/>
        <end position="25"/>
    </location>
</feature>
<comment type="caution">
    <text evidence="6">The sequence shown here is derived from an EMBL/GenBank/DDBJ whole genome shotgun (WGS) entry which is preliminary data.</text>
</comment>
<dbReference type="SUPFAM" id="SSF56762">
    <property type="entry name" value="HydB/Nqo4-like"/>
    <property type="match status" value="1"/>
</dbReference>
<feature type="domain" description="NADH-quinone oxidoreductase subunit D" evidence="5">
    <location>
        <begin position="318"/>
        <end position="391"/>
    </location>
</feature>
<evidence type="ECO:0000313" key="6">
    <source>
        <dbReference type="EMBL" id="MDQ0189414.1"/>
    </source>
</evidence>
<dbReference type="InterPro" id="IPR001135">
    <property type="entry name" value="NADH_Q_OxRdtase_suD"/>
</dbReference>
<keyword evidence="2" id="KW-1003">Cell membrane</keyword>
<dbReference type="InterPro" id="IPR029014">
    <property type="entry name" value="NiFe-Hase_large"/>
</dbReference>
<name>A0ABT9XGJ2_9BACL</name>
<comment type="subunit">
    <text evidence="2">NDH-1 is composed of 14 different subunits. Subunits NuoB, C, D, E, F, and G constitute the peripheral sector of the complex.</text>
</comment>
<feature type="compositionally biased region" description="Polar residues" evidence="3">
    <location>
        <begin position="1"/>
        <end position="11"/>
    </location>
</feature>
<keyword evidence="4" id="KW-0812">Transmembrane</keyword>
<keyword evidence="2" id="KW-1278">Translocase</keyword>
<proteinExistence type="inferred from homology"/>
<dbReference type="PANTHER" id="PTHR11993">
    <property type="entry name" value="NADH-UBIQUINONE OXIDOREDUCTASE 49 KDA SUBUNIT"/>
    <property type="match status" value="1"/>
</dbReference>
<comment type="catalytic activity">
    <reaction evidence="2">
        <text>a quinone + NADH + 5 H(+)(in) = a quinol + NAD(+) + 4 H(+)(out)</text>
        <dbReference type="Rhea" id="RHEA:57888"/>
        <dbReference type="ChEBI" id="CHEBI:15378"/>
        <dbReference type="ChEBI" id="CHEBI:24646"/>
        <dbReference type="ChEBI" id="CHEBI:57540"/>
        <dbReference type="ChEBI" id="CHEBI:57945"/>
        <dbReference type="ChEBI" id="CHEBI:132124"/>
    </reaction>
</comment>
<dbReference type="EMBL" id="JAUSTP010000007">
    <property type="protein sequence ID" value="MDQ0189414.1"/>
    <property type="molecule type" value="Genomic_DNA"/>
</dbReference>
<evidence type="ECO:0000256" key="1">
    <source>
        <dbReference type="ARBA" id="ARBA00022719"/>
    </source>
</evidence>
<dbReference type="InterPro" id="IPR022885">
    <property type="entry name" value="NDH1_su_D/H"/>
</dbReference>
<sequence>MALVNQSQTNDGRAHALTPAANETGGEVRTEEMLLNVGPQHPSTHGVFRLVVKISGETILDADPVIGYLHRGTEKLAEGLQYTQIIPYTDRLDYLAAMLNNYALCHTVEEAMGLEIPERAEYLRIIVMELNRIASHLLFVGAYLLDLGAMSPFLYVFQERERIVQMFNEICGARLTYNYMRVGGVKWDAPQGWLEEVRAFIPFMRERLKMYDELISGNEIFLNRVRGIGKFDTETALAWGMSGINLRSTGFEWDLRKKKPYSIYDRFEFDVPVGQNGDCFDRYYLHLLEMEQSLRIVEQALDQIPSSGPVLGKVPKLIRVPAGEHYAGIEGARGELGFYIVSDGKDKPYRMKIRKPSFVNLQILPDLLRGQNIANLIAILGAVDIVLGEVDA</sequence>
<evidence type="ECO:0000256" key="3">
    <source>
        <dbReference type="SAM" id="MobiDB-lite"/>
    </source>
</evidence>
<keyword evidence="1 2" id="KW-0874">Quinone</keyword>
<dbReference type="Pfam" id="PF00346">
    <property type="entry name" value="Complex1_49kDa"/>
    <property type="match status" value="2"/>
</dbReference>